<accession>A0A3E0ENE3</accession>
<dbReference type="SUPFAM" id="SSF159888">
    <property type="entry name" value="YdhG-like"/>
    <property type="match status" value="1"/>
</dbReference>
<dbReference type="Proteomes" id="UP000257136">
    <property type="component" value="Unassembled WGS sequence"/>
</dbReference>
<organism evidence="2 3">
    <name type="scientific">Flavobacterium aquicola</name>
    <dbReference type="NCBI Taxonomy" id="1682742"/>
    <lineage>
        <taxon>Bacteria</taxon>
        <taxon>Pseudomonadati</taxon>
        <taxon>Bacteroidota</taxon>
        <taxon>Flavobacteriia</taxon>
        <taxon>Flavobacteriales</taxon>
        <taxon>Flavobacteriaceae</taxon>
        <taxon>Flavobacterium</taxon>
    </lineage>
</organism>
<protein>
    <recommendedName>
        <fullName evidence="1">YdhG-like domain-containing protein</fullName>
    </recommendedName>
</protein>
<evidence type="ECO:0000313" key="3">
    <source>
        <dbReference type="Proteomes" id="UP000257136"/>
    </source>
</evidence>
<reference evidence="2 3" key="1">
    <citation type="submission" date="2018-08" db="EMBL/GenBank/DDBJ databases">
        <title>Genomic Encyclopedia of Archaeal and Bacterial Type Strains, Phase II (KMG-II): from individual species to whole genera.</title>
        <authorList>
            <person name="Goeker M."/>
        </authorList>
    </citation>
    <scope>NUCLEOTIDE SEQUENCE [LARGE SCALE GENOMIC DNA]</scope>
    <source>
        <strain evidence="2 3">DSM 100880</strain>
    </source>
</reference>
<dbReference type="InterPro" id="IPR014922">
    <property type="entry name" value="YdhG-like"/>
</dbReference>
<dbReference type="Gene3D" id="3.90.1150.200">
    <property type="match status" value="1"/>
</dbReference>
<dbReference type="OrthoDB" id="670608at2"/>
<evidence type="ECO:0000259" key="1">
    <source>
        <dbReference type="Pfam" id="PF08818"/>
    </source>
</evidence>
<sequence>MKCNTNFNYFYEMKMTDEYIYRQPEKYQAILLHLISVFKREIPDLEMHFKWGMPYLYYKKRMFCYLIANSKKGFVDAGFARGFELKRNQEILIGEKRNTVKSLRYYDLEEIDNDVLIDVIQEVVALYT</sequence>
<gene>
    <name evidence="2" type="ORF">C8P67_104410</name>
</gene>
<dbReference type="RefSeq" id="WP_115812673.1">
    <property type="nucleotide sequence ID" value="NZ_QUNI01000004.1"/>
</dbReference>
<evidence type="ECO:0000313" key="2">
    <source>
        <dbReference type="EMBL" id="REG99774.1"/>
    </source>
</evidence>
<feature type="domain" description="YdhG-like" evidence="1">
    <location>
        <begin position="28"/>
        <end position="123"/>
    </location>
</feature>
<proteinExistence type="predicted"/>
<dbReference type="Pfam" id="PF08818">
    <property type="entry name" value="DUF1801"/>
    <property type="match status" value="1"/>
</dbReference>
<dbReference type="AlphaFoldDB" id="A0A3E0ENE3"/>
<keyword evidence="3" id="KW-1185">Reference proteome</keyword>
<dbReference type="EMBL" id="QUNI01000004">
    <property type="protein sequence ID" value="REG99774.1"/>
    <property type="molecule type" value="Genomic_DNA"/>
</dbReference>
<name>A0A3E0ENE3_9FLAO</name>
<comment type="caution">
    <text evidence="2">The sequence shown here is derived from an EMBL/GenBank/DDBJ whole genome shotgun (WGS) entry which is preliminary data.</text>
</comment>